<dbReference type="PANTHER" id="PTHR42718:SF42">
    <property type="entry name" value="EXPORT PROTEIN"/>
    <property type="match status" value="1"/>
</dbReference>
<protein>
    <submittedName>
        <fullName evidence="10">MFS transporter</fullName>
    </submittedName>
</protein>
<feature type="transmembrane region" description="Helical" evidence="8">
    <location>
        <begin position="22"/>
        <end position="42"/>
    </location>
</feature>
<keyword evidence="11" id="KW-1185">Reference proteome</keyword>
<dbReference type="NCBIfam" id="TIGR00711">
    <property type="entry name" value="efflux_EmrB"/>
    <property type="match status" value="1"/>
</dbReference>
<keyword evidence="6 8" id="KW-0472">Membrane</keyword>
<evidence type="ECO:0000259" key="9">
    <source>
        <dbReference type="PROSITE" id="PS50850"/>
    </source>
</evidence>
<reference evidence="11" key="1">
    <citation type="journal article" date="2019" name="Int. J. Syst. Evol. Microbiol.">
        <title>The Global Catalogue of Microorganisms (GCM) 10K type strain sequencing project: providing services to taxonomists for standard genome sequencing and annotation.</title>
        <authorList>
            <consortium name="The Broad Institute Genomics Platform"/>
            <consortium name="The Broad Institute Genome Sequencing Center for Infectious Disease"/>
            <person name="Wu L."/>
            <person name="Ma J."/>
        </authorList>
    </citation>
    <scope>NUCLEOTIDE SEQUENCE [LARGE SCALE GENOMIC DNA]</scope>
    <source>
        <strain evidence="11">JCM 9381</strain>
    </source>
</reference>
<keyword evidence="4 8" id="KW-0812">Transmembrane</keyword>
<feature type="transmembrane region" description="Helical" evidence="8">
    <location>
        <begin position="152"/>
        <end position="171"/>
    </location>
</feature>
<name>A0ABP6QPR7_9ACTN</name>
<gene>
    <name evidence="10" type="ORF">GCM10010469_00710</name>
</gene>
<feature type="transmembrane region" description="Helical" evidence="8">
    <location>
        <begin position="210"/>
        <end position="230"/>
    </location>
</feature>
<dbReference type="Gene3D" id="1.20.1250.20">
    <property type="entry name" value="MFS general substrate transporter like domains"/>
    <property type="match status" value="1"/>
</dbReference>
<dbReference type="Gene3D" id="1.20.1720.10">
    <property type="entry name" value="Multidrug resistance protein D"/>
    <property type="match status" value="1"/>
</dbReference>
<comment type="subcellular location">
    <subcellularLocation>
        <location evidence="1">Cell membrane</location>
        <topology evidence="1">Multi-pass membrane protein</topology>
    </subcellularLocation>
</comment>
<evidence type="ECO:0000256" key="1">
    <source>
        <dbReference type="ARBA" id="ARBA00004651"/>
    </source>
</evidence>
<feature type="transmembrane region" description="Helical" evidence="8">
    <location>
        <begin position="371"/>
        <end position="394"/>
    </location>
</feature>
<evidence type="ECO:0000256" key="6">
    <source>
        <dbReference type="ARBA" id="ARBA00023136"/>
    </source>
</evidence>
<dbReference type="PRINTS" id="PR01036">
    <property type="entry name" value="TCRTETB"/>
</dbReference>
<evidence type="ECO:0000313" key="11">
    <source>
        <dbReference type="Proteomes" id="UP001500728"/>
    </source>
</evidence>
<evidence type="ECO:0000313" key="10">
    <source>
        <dbReference type="EMBL" id="GAA3245542.1"/>
    </source>
</evidence>
<sequence>MPSVTHLASASPQTADPPARRWLTLAVVSVSLLVVGLDTTVLNVALPTLVGELGASTSQLQWIVDSYALMSGSLVLFCGSLADRLGRKWIFMAGLALFTVASVVAAYAGSVTTLVLARGAMGVGEALIMPATLAVIGNVFPPGVERTKAIGIWSAAVGVGTVIGPMVGGWLLSHYWWGSVFLINLPVGIAGLFAAASLVPNSRAPESRRLDPAGALLSVVAVASVLWAVIEGPERGWTSPAVLAAFIAGALLLTVFIAWQRRAMSPMLPLRIFRHRALAAGDLLVLVGAFALIGTLFVAVQHFQFVLGYSAGQTGLRLGPAALALLVAGPLAGVLAPRLGMRAVSAVGLALLSASAAVLATTGVTDGYGRALVAMLLLGAGAGFVITVTSDAIVGSLPETDLGVGSATNSAAIQLGAATGVAVIGSLLSDRYRSELDDTPAPVPESLLDSAMESLGTALALAERLPGEAGAVFAEAARHAFVDGMGPALFAGAGVTAVGVLLALLLAPSRDTNPTPIKDPKDPS</sequence>
<feature type="transmembrane region" description="Helical" evidence="8">
    <location>
        <begin position="177"/>
        <end position="198"/>
    </location>
</feature>
<proteinExistence type="predicted"/>
<feature type="transmembrane region" description="Helical" evidence="8">
    <location>
        <begin position="89"/>
        <end position="108"/>
    </location>
</feature>
<dbReference type="CDD" id="cd17321">
    <property type="entry name" value="MFS_MMR_MDR_like"/>
    <property type="match status" value="1"/>
</dbReference>
<accession>A0ABP6QPR7</accession>
<dbReference type="Pfam" id="PF07690">
    <property type="entry name" value="MFS_1"/>
    <property type="match status" value="1"/>
</dbReference>
<evidence type="ECO:0000256" key="5">
    <source>
        <dbReference type="ARBA" id="ARBA00022989"/>
    </source>
</evidence>
<dbReference type="InterPro" id="IPR011701">
    <property type="entry name" value="MFS"/>
</dbReference>
<feature type="transmembrane region" description="Helical" evidence="8">
    <location>
        <begin position="120"/>
        <end position="140"/>
    </location>
</feature>
<organism evidence="10 11">
    <name type="scientific">Streptomyces labedae</name>
    <dbReference type="NCBI Taxonomy" id="285569"/>
    <lineage>
        <taxon>Bacteria</taxon>
        <taxon>Bacillati</taxon>
        <taxon>Actinomycetota</taxon>
        <taxon>Actinomycetes</taxon>
        <taxon>Kitasatosporales</taxon>
        <taxon>Streptomycetaceae</taxon>
        <taxon>Streptomyces</taxon>
    </lineage>
</organism>
<keyword evidence="2" id="KW-0813">Transport</keyword>
<dbReference type="InterPro" id="IPR036259">
    <property type="entry name" value="MFS_trans_sf"/>
</dbReference>
<evidence type="ECO:0000256" key="2">
    <source>
        <dbReference type="ARBA" id="ARBA00022448"/>
    </source>
</evidence>
<evidence type="ECO:0000256" key="3">
    <source>
        <dbReference type="ARBA" id="ARBA00022475"/>
    </source>
</evidence>
<feature type="transmembrane region" description="Helical" evidence="8">
    <location>
        <begin position="280"/>
        <end position="303"/>
    </location>
</feature>
<dbReference type="SUPFAM" id="SSF103473">
    <property type="entry name" value="MFS general substrate transporter"/>
    <property type="match status" value="1"/>
</dbReference>
<dbReference type="PROSITE" id="PS50850">
    <property type="entry name" value="MFS"/>
    <property type="match status" value="1"/>
</dbReference>
<dbReference type="Proteomes" id="UP001500728">
    <property type="component" value="Unassembled WGS sequence"/>
</dbReference>
<evidence type="ECO:0000256" key="4">
    <source>
        <dbReference type="ARBA" id="ARBA00022692"/>
    </source>
</evidence>
<dbReference type="InterPro" id="IPR004638">
    <property type="entry name" value="EmrB-like"/>
</dbReference>
<keyword evidence="5 8" id="KW-1133">Transmembrane helix</keyword>
<feature type="transmembrane region" description="Helical" evidence="8">
    <location>
        <begin position="242"/>
        <end position="259"/>
    </location>
</feature>
<dbReference type="PANTHER" id="PTHR42718">
    <property type="entry name" value="MAJOR FACILITATOR SUPERFAMILY MULTIDRUG TRANSPORTER MFSC"/>
    <property type="match status" value="1"/>
</dbReference>
<keyword evidence="3" id="KW-1003">Cell membrane</keyword>
<evidence type="ECO:0000256" key="7">
    <source>
        <dbReference type="ARBA" id="ARBA00023251"/>
    </source>
</evidence>
<feature type="transmembrane region" description="Helical" evidence="8">
    <location>
        <begin position="488"/>
        <end position="507"/>
    </location>
</feature>
<comment type="caution">
    <text evidence="10">The sequence shown here is derived from an EMBL/GenBank/DDBJ whole genome shotgun (WGS) entry which is preliminary data.</text>
</comment>
<dbReference type="EMBL" id="BAAAUW010000001">
    <property type="protein sequence ID" value="GAA3245542.1"/>
    <property type="molecule type" value="Genomic_DNA"/>
</dbReference>
<feature type="transmembrane region" description="Helical" evidence="8">
    <location>
        <begin position="343"/>
        <end position="365"/>
    </location>
</feature>
<feature type="transmembrane region" description="Helical" evidence="8">
    <location>
        <begin position="62"/>
        <end position="82"/>
    </location>
</feature>
<dbReference type="InterPro" id="IPR020846">
    <property type="entry name" value="MFS_dom"/>
</dbReference>
<feature type="transmembrane region" description="Helical" evidence="8">
    <location>
        <begin position="406"/>
        <end position="428"/>
    </location>
</feature>
<evidence type="ECO:0000256" key="8">
    <source>
        <dbReference type="SAM" id="Phobius"/>
    </source>
</evidence>
<keyword evidence="7" id="KW-0046">Antibiotic resistance</keyword>
<feature type="domain" description="Major facilitator superfamily (MFS) profile" evidence="9">
    <location>
        <begin position="24"/>
        <end position="511"/>
    </location>
</feature>
<feature type="transmembrane region" description="Helical" evidence="8">
    <location>
        <begin position="315"/>
        <end position="336"/>
    </location>
</feature>